<dbReference type="EMBL" id="OZ037945">
    <property type="protein sequence ID" value="CAL1701596.1"/>
    <property type="molecule type" value="Genomic_DNA"/>
</dbReference>
<protein>
    <submittedName>
        <fullName evidence="2">Uncharacterized protein</fullName>
    </submittedName>
</protein>
<proteinExistence type="predicted"/>
<evidence type="ECO:0000256" key="1">
    <source>
        <dbReference type="SAM" id="MobiDB-lite"/>
    </source>
</evidence>
<reference evidence="3" key="1">
    <citation type="submission" date="2024-04" db="EMBL/GenBank/DDBJ databases">
        <authorList>
            <person name="Shaw F."/>
            <person name="Minotto A."/>
        </authorList>
    </citation>
    <scope>NUCLEOTIDE SEQUENCE [LARGE SCALE GENOMIC DNA]</scope>
</reference>
<sequence length="129" mass="14636">MRVLTGSAIAMYADASEREVEQVLDVKEIEADYDVYLFWYSSQSRVMGKEDDGSDEVSSVSSSSYIPTPHDTESCFFPNATEETLEQIGYSRCFRSGFFITRVSRRFDGLLRRLKAALASTERRSTRSS</sequence>
<evidence type="ECO:0000313" key="2">
    <source>
        <dbReference type="EMBL" id="CAL1701596.1"/>
    </source>
</evidence>
<feature type="region of interest" description="Disordered" evidence="1">
    <location>
        <begin position="47"/>
        <end position="67"/>
    </location>
</feature>
<accession>A0ABP1D125</accession>
<evidence type="ECO:0000313" key="3">
    <source>
        <dbReference type="Proteomes" id="UP001497453"/>
    </source>
</evidence>
<name>A0ABP1D125_9APHY</name>
<dbReference type="Proteomes" id="UP001497453">
    <property type="component" value="Chromosome 2"/>
</dbReference>
<keyword evidence="3" id="KW-1185">Reference proteome</keyword>
<gene>
    <name evidence="2" type="ORF">GFSPODELE1_LOCUS3666</name>
</gene>
<organism evidence="2 3">
    <name type="scientific">Somion occarium</name>
    <dbReference type="NCBI Taxonomy" id="3059160"/>
    <lineage>
        <taxon>Eukaryota</taxon>
        <taxon>Fungi</taxon>
        <taxon>Dikarya</taxon>
        <taxon>Basidiomycota</taxon>
        <taxon>Agaricomycotina</taxon>
        <taxon>Agaricomycetes</taxon>
        <taxon>Polyporales</taxon>
        <taxon>Cerrenaceae</taxon>
        <taxon>Somion</taxon>
    </lineage>
</organism>